<dbReference type="InterPro" id="IPR051554">
    <property type="entry name" value="Acetyltransferase_Eis"/>
</dbReference>
<dbReference type="CDD" id="cd04301">
    <property type="entry name" value="NAT_SF"/>
    <property type="match status" value="1"/>
</dbReference>
<dbReference type="Gene3D" id="3.30.1050.10">
    <property type="entry name" value="SCP2 sterol-binding domain"/>
    <property type="match status" value="1"/>
</dbReference>
<dbReference type="Pfam" id="PF13527">
    <property type="entry name" value="Acetyltransf_9"/>
    <property type="match status" value="1"/>
</dbReference>
<protein>
    <recommendedName>
        <fullName evidence="1">N-acetyltransferase domain-containing protein</fullName>
    </recommendedName>
</protein>
<dbReference type="InterPro" id="IPR025559">
    <property type="entry name" value="Eis_dom"/>
</dbReference>
<dbReference type="GO" id="GO:0030649">
    <property type="term" value="P:aminoglycoside antibiotic catabolic process"/>
    <property type="evidence" value="ECO:0007669"/>
    <property type="project" value="TreeGrafter"/>
</dbReference>
<dbReference type="KEGG" id="bpro:PMF13cell1_02029"/>
<dbReference type="SUPFAM" id="SSF55729">
    <property type="entry name" value="Acyl-CoA N-acyltransferases (Nat)"/>
    <property type="match status" value="1"/>
</dbReference>
<dbReference type="RefSeq" id="WP_130180648.1">
    <property type="nucleotide sequence ID" value="NZ_CP035945.1"/>
</dbReference>
<dbReference type="PANTHER" id="PTHR37817">
    <property type="entry name" value="N-ACETYLTRANSFERASE EIS"/>
    <property type="match status" value="1"/>
</dbReference>
<dbReference type="PANTHER" id="PTHR37817:SF1">
    <property type="entry name" value="N-ACETYLTRANSFERASE EIS"/>
    <property type="match status" value="1"/>
</dbReference>
<feature type="domain" description="N-acetyltransferase" evidence="1">
    <location>
        <begin position="1"/>
        <end position="145"/>
    </location>
</feature>
<dbReference type="EMBL" id="CP035945">
    <property type="protein sequence ID" value="QBE96485.1"/>
    <property type="molecule type" value="Genomic_DNA"/>
</dbReference>
<evidence type="ECO:0000313" key="3">
    <source>
        <dbReference type="Proteomes" id="UP000289794"/>
    </source>
</evidence>
<dbReference type="InterPro" id="IPR000182">
    <property type="entry name" value="GNAT_dom"/>
</dbReference>
<dbReference type="InterPro" id="IPR036527">
    <property type="entry name" value="SCP2_sterol-bd_dom_sf"/>
</dbReference>
<accession>A0A4P6LXH1</accession>
<sequence>METAYLNSSEKNSCRSLWEEAFPEDSAPFTDYYMEEKTKDNKILVLRKNGRILSMLHRNPYEVYVRDRLWKCDYIVGVATAREGRRRGYMRRLMNRALSDMRAEGMPFCFLMPAAEEIYLPFGFTFIFDQPEWELPAMRMQDSAVAVRRLSSLDAAAVMEKTGQWMNSWLSKRYEVFARRDAEYVRRLLKEMESENGILEEIQEEGKIAGFRGTWGLEKQEQRLLLAEPSLYREKDGGKPAIMARIVSLPDFMTVIRLKEQSHADSMTFCLEVEDEQLEENRGMFSWTVDRHTSVIRRVSRETAAKKSTDDSPVIRIHIRELTSWLFGYHIPENLPAGTEDICPLGGVFLDEVV</sequence>
<evidence type="ECO:0000259" key="1">
    <source>
        <dbReference type="PROSITE" id="PS51186"/>
    </source>
</evidence>
<organism evidence="2 3">
    <name type="scientific">Blautia producta</name>
    <dbReference type="NCBI Taxonomy" id="33035"/>
    <lineage>
        <taxon>Bacteria</taxon>
        <taxon>Bacillati</taxon>
        <taxon>Bacillota</taxon>
        <taxon>Clostridia</taxon>
        <taxon>Lachnospirales</taxon>
        <taxon>Lachnospiraceae</taxon>
        <taxon>Blautia</taxon>
    </lineage>
</organism>
<reference evidence="2 3" key="1">
    <citation type="submission" date="2019-01" db="EMBL/GenBank/DDBJ databases">
        <title>PMF-metabolizing Aryl O-demethylase.</title>
        <authorList>
            <person name="Kim M."/>
        </authorList>
    </citation>
    <scope>NUCLEOTIDE SEQUENCE [LARGE SCALE GENOMIC DNA]</scope>
    <source>
        <strain evidence="2 3">PMF1</strain>
    </source>
</reference>
<dbReference type="Pfam" id="PF13530">
    <property type="entry name" value="SCP2_2"/>
    <property type="match status" value="1"/>
</dbReference>
<evidence type="ECO:0000313" key="2">
    <source>
        <dbReference type="EMBL" id="QBE96485.1"/>
    </source>
</evidence>
<dbReference type="GO" id="GO:0034069">
    <property type="term" value="F:aminoglycoside N-acetyltransferase activity"/>
    <property type="evidence" value="ECO:0007669"/>
    <property type="project" value="TreeGrafter"/>
</dbReference>
<dbReference type="InterPro" id="IPR016181">
    <property type="entry name" value="Acyl_CoA_acyltransferase"/>
</dbReference>
<dbReference type="Gene3D" id="3.40.630.30">
    <property type="match status" value="1"/>
</dbReference>
<proteinExistence type="predicted"/>
<gene>
    <name evidence="2" type="ORF">PMF13cell1_02029</name>
</gene>
<name>A0A4P6LXH1_9FIRM</name>
<dbReference type="PROSITE" id="PS51186">
    <property type="entry name" value="GNAT"/>
    <property type="match status" value="1"/>
</dbReference>
<dbReference type="AlphaFoldDB" id="A0A4P6LXH1"/>
<dbReference type="Proteomes" id="UP000289794">
    <property type="component" value="Chromosome"/>
</dbReference>
<dbReference type="SUPFAM" id="SSF55718">
    <property type="entry name" value="SCP-like"/>
    <property type="match status" value="1"/>
</dbReference>